<accession>A0ABR9XTL8</accession>
<evidence type="ECO:0000313" key="4">
    <source>
        <dbReference type="Proteomes" id="UP000619838"/>
    </source>
</evidence>
<dbReference type="GO" id="GO:0016787">
    <property type="term" value="F:hydrolase activity"/>
    <property type="evidence" value="ECO:0007669"/>
    <property type="project" value="UniProtKB-KW"/>
</dbReference>
<keyword evidence="4" id="KW-1185">Reference proteome</keyword>
<dbReference type="EMBL" id="JADGII010000014">
    <property type="protein sequence ID" value="MBF0637208.1"/>
    <property type="molecule type" value="Genomic_DNA"/>
</dbReference>
<dbReference type="Pfam" id="PF12146">
    <property type="entry name" value="Hydrolase_4"/>
    <property type="match status" value="1"/>
</dbReference>
<evidence type="ECO:0000259" key="2">
    <source>
        <dbReference type="Pfam" id="PF12146"/>
    </source>
</evidence>
<evidence type="ECO:0000313" key="3">
    <source>
        <dbReference type="EMBL" id="MBF0637208.1"/>
    </source>
</evidence>
<name>A0ABR9XTL8_9CHLB</name>
<dbReference type="SUPFAM" id="SSF53474">
    <property type="entry name" value="alpha/beta-Hydrolases"/>
    <property type="match status" value="1"/>
</dbReference>
<dbReference type="PIRSF" id="PIRSF017388">
    <property type="entry name" value="Esterase_lipase"/>
    <property type="match status" value="1"/>
</dbReference>
<gene>
    <name evidence="3" type="ORF">INT08_08500</name>
</gene>
<protein>
    <submittedName>
        <fullName evidence="3">Alpha/beta fold hydrolase</fullName>
    </submittedName>
</protein>
<keyword evidence="1 3" id="KW-0378">Hydrolase</keyword>
<dbReference type="Proteomes" id="UP000619838">
    <property type="component" value="Unassembled WGS sequence"/>
</dbReference>
<feature type="domain" description="Serine aminopeptidase S33" evidence="2">
    <location>
        <begin position="6"/>
        <end position="229"/>
    </location>
</feature>
<dbReference type="InterPro" id="IPR029058">
    <property type="entry name" value="AB_hydrolase_fold"/>
</dbReference>
<sequence length="248" mass="27881">MQHGSAGVLIIHGFTATRDSVLPLVDPLESMGLRVSLPVLTGHGGVSPELLRGVKWQDWMKDVEKAFFELEASVDKVFLVGHSMGALLALNLAAKFQDRLEAVIAAAPAIHLVSLLAPERPLHALAPLLQRFIRNWDLKVAFSDPDVQSADLHYPWAPTDAIMSFFDLISFTASRLHDIRCPLFIIHNRHEKTVTADSAEIVYNGVSTPEDEKQLVWLERSEHQMFCDCEKERVIELIISYIRQRLVQ</sequence>
<reference evidence="3 4" key="1">
    <citation type="journal article" date="2020" name="Microorganisms">
        <title>Simultaneous Genome Sequencing of Prosthecochloris ethylica and Desulfuromonas acetoxidans within a Syntrophic Mixture Reveals Unique Pili and Protein Interactions.</title>
        <authorList>
            <person name="Kyndt J.A."/>
            <person name="Van Beeumen J.J."/>
            <person name="Meyer T.E."/>
        </authorList>
    </citation>
    <scope>NUCLEOTIDE SEQUENCE [LARGE SCALE GENOMIC DNA]</scope>
    <source>
        <strain evidence="3 4">N3</strain>
    </source>
</reference>
<proteinExistence type="predicted"/>
<organism evidence="3 4">
    <name type="scientific">Prosthecochloris ethylica</name>
    <dbReference type="NCBI Taxonomy" id="2743976"/>
    <lineage>
        <taxon>Bacteria</taxon>
        <taxon>Pseudomonadati</taxon>
        <taxon>Chlorobiota</taxon>
        <taxon>Chlorobiia</taxon>
        <taxon>Chlorobiales</taxon>
        <taxon>Chlorobiaceae</taxon>
        <taxon>Prosthecochloris</taxon>
    </lineage>
</organism>
<evidence type="ECO:0000256" key="1">
    <source>
        <dbReference type="ARBA" id="ARBA00022801"/>
    </source>
</evidence>
<dbReference type="PANTHER" id="PTHR43798:SF31">
    <property type="entry name" value="AB HYDROLASE SUPERFAMILY PROTEIN YCLE"/>
    <property type="match status" value="1"/>
</dbReference>
<dbReference type="Gene3D" id="3.40.50.1820">
    <property type="entry name" value="alpha/beta hydrolase"/>
    <property type="match status" value="1"/>
</dbReference>
<dbReference type="PANTHER" id="PTHR43798">
    <property type="entry name" value="MONOACYLGLYCEROL LIPASE"/>
    <property type="match status" value="1"/>
</dbReference>
<dbReference type="RefSeq" id="WP_114608290.1">
    <property type="nucleotide sequence ID" value="NZ_JABVZQ010000013.1"/>
</dbReference>
<dbReference type="InterPro" id="IPR050266">
    <property type="entry name" value="AB_hydrolase_sf"/>
</dbReference>
<dbReference type="InterPro" id="IPR022742">
    <property type="entry name" value="Hydrolase_4"/>
</dbReference>
<dbReference type="InterPro" id="IPR012354">
    <property type="entry name" value="Esterase_lipase"/>
</dbReference>
<comment type="caution">
    <text evidence="3">The sequence shown here is derived from an EMBL/GenBank/DDBJ whole genome shotgun (WGS) entry which is preliminary data.</text>
</comment>